<evidence type="ECO:0000313" key="2">
    <source>
        <dbReference type="EMBL" id="KAH7962597.1"/>
    </source>
</evidence>
<reference evidence="2" key="2">
    <citation type="submission" date="2021-09" db="EMBL/GenBank/DDBJ databases">
        <authorList>
            <person name="Jia N."/>
            <person name="Wang J."/>
            <person name="Shi W."/>
            <person name="Du L."/>
            <person name="Sun Y."/>
            <person name="Zhan W."/>
            <person name="Jiang J."/>
            <person name="Wang Q."/>
            <person name="Zhang B."/>
            <person name="Ji P."/>
            <person name="Sakyi L.B."/>
            <person name="Cui X."/>
            <person name="Yuan T."/>
            <person name="Jiang B."/>
            <person name="Yang W."/>
            <person name="Lam T.T.-Y."/>
            <person name="Chang Q."/>
            <person name="Ding S."/>
            <person name="Wang X."/>
            <person name="Zhu J."/>
            <person name="Ruan X."/>
            <person name="Zhao L."/>
            <person name="Wei J."/>
            <person name="Que T."/>
            <person name="Du C."/>
            <person name="Cheng J."/>
            <person name="Dai P."/>
            <person name="Han X."/>
            <person name="Huang E."/>
            <person name="Gao Y."/>
            <person name="Liu J."/>
            <person name="Shao H."/>
            <person name="Ye R."/>
            <person name="Li L."/>
            <person name="Wei W."/>
            <person name="Wang X."/>
            <person name="Wang C."/>
            <person name="Huo Q."/>
            <person name="Li W."/>
            <person name="Guo W."/>
            <person name="Chen H."/>
            <person name="Chen S."/>
            <person name="Zhou L."/>
            <person name="Zhou L."/>
            <person name="Ni X."/>
            <person name="Tian J."/>
            <person name="Zhou Y."/>
            <person name="Sheng Y."/>
            <person name="Liu T."/>
            <person name="Pan Y."/>
            <person name="Xia L."/>
            <person name="Li J."/>
            <person name="Zhao F."/>
            <person name="Cao W."/>
        </authorList>
    </citation>
    <scope>NUCLEOTIDE SEQUENCE</scope>
    <source>
        <strain evidence="2">Rsan-2018</strain>
        <tissue evidence="2">Larvae</tissue>
    </source>
</reference>
<dbReference type="EMBL" id="JABSTV010001249">
    <property type="protein sequence ID" value="KAH7962597.1"/>
    <property type="molecule type" value="Genomic_DNA"/>
</dbReference>
<sequence length="145" mass="15708">MVLVARVRPAVRGAGLASALAEPIADEDVMELKPLGGGGAARPPLRRHSFFNHVPPRPTVAPLSPRKSIATFATTWNERDEEEEEDGVNERQGSRRGHSRQNSLRPDVGQVSPPTAEPSSVREGSFLPPVTSPRVSMSKEKEGRV</sequence>
<organism evidence="2 3">
    <name type="scientific">Rhipicephalus sanguineus</name>
    <name type="common">Brown dog tick</name>
    <name type="synonym">Ixodes sanguineus</name>
    <dbReference type="NCBI Taxonomy" id="34632"/>
    <lineage>
        <taxon>Eukaryota</taxon>
        <taxon>Metazoa</taxon>
        <taxon>Ecdysozoa</taxon>
        <taxon>Arthropoda</taxon>
        <taxon>Chelicerata</taxon>
        <taxon>Arachnida</taxon>
        <taxon>Acari</taxon>
        <taxon>Parasitiformes</taxon>
        <taxon>Ixodida</taxon>
        <taxon>Ixodoidea</taxon>
        <taxon>Ixodidae</taxon>
        <taxon>Rhipicephalinae</taxon>
        <taxon>Rhipicephalus</taxon>
        <taxon>Rhipicephalus</taxon>
    </lineage>
</organism>
<comment type="caution">
    <text evidence="2">The sequence shown here is derived from an EMBL/GenBank/DDBJ whole genome shotgun (WGS) entry which is preliminary data.</text>
</comment>
<evidence type="ECO:0000313" key="3">
    <source>
        <dbReference type="Proteomes" id="UP000821837"/>
    </source>
</evidence>
<protein>
    <submittedName>
        <fullName evidence="2">Uncharacterized protein</fullName>
    </submittedName>
</protein>
<name>A0A9D4Q153_RHISA</name>
<keyword evidence="3" id="KW-1185">Reference proteome</keyword>
<reference evidence="2" key="1">
    <citation type="journal article" date="2020" name="Cell">
        <title>Large-Scale Comparative Analyses of Tick Genomes Elucidate Their Genetic Diversity and Vector Capacities.</title>
        <authorList>
            <consortium name="Tick Genome and Microbiome Consortium (TIGMIC)"/>
            <person name="Jia N."/>
            <person name="Wang J."/>
            <person name="Shi W."/>
            <person name="Du L."/>
            <person name="Sun Y."/>
            <person name="Zhan W."/>
            <person name="Jiang J.F."/>
            <person name="Wang Q."/>
            <person name="Zhang B."/>
            <person name="Ji P."/>
            <person name="Bell-Sakyi L."/>
            <person name="Cui X.M."/>
            <person name="Yuan T.T."/>
            <person name="Jiang B.G."/>
            <person name="Yang W.F."/>
            <person name="Lam T.T."/>
            <person name="Chang Q.C."/>
            <person name="Ding S.J."/>
            <person name="Wang X.J."/>
            <person name="Zhu J.G."/>
            <person name="Ruan X.D."/>
            <person name="Zhao L."/>
            <person name="Wei J.T."/>
            <person name="Ye R.Z."/>
            <person name="Que T.C."/>
            <person name="Du C.H."/>
            <person name="Zhou Y.H."/>
            <person name="Cheng J.X."/>
            <person name="Dai P.F."/>
            <person name="Guo W.B."/>
            <person name="Han X.H."/>
            <person name="Huang E.J."/>
            <person name="Li L.F."/>
            <person name="Wei W."/>
            <person name="Gao Y.C."/>
            <person name="Liu J.Z."/>
            <person name="Shao H.Z."/>
            <person name="Wang X."/>
            <person name="Wang C.C."/>
            <person name="Yang T.C."/>
            <person name="Huo Q.B."/>
            <person name="Li W."/>
            <person name="Chen H.Y."/>
            <person name="Chen S.E."/>
            <person name="Zhou L.G."/>
            <person name="Ni X.B."/>
            <person name="Tian J.H."/>
            <person name="Sheng Y."/>
            <person name="Liu T."/>
            <person name="Pan Y.S."/>
            <person name="Xia L.Y."/>
            <person name="Li J."/>
            <person name="Zhao F."/>
            <person name="Cao W.C."/>
        </authorList>
    </citation>
    <scope>NUCLEOTIDE SEQUENCE</scope>
    <source>
        <strain evidence="2">Rsan-2018</strain>
    </source>
</reference>
<proteinExistence type="predicted"/>
<dbReference type="AlphaFoldDB" id="A0A9D4Q153"/>
<dbReference type="Proteomes" id="UP000821837">
    <property type="component" value="Chromosome 3"/>
</dbReference>
<accession>A0A9D4Q153</accession>
<evidence type="ECO:0000256" key="1">
    <source>
        <dbReference type="SAM" id="MobiDB-lite"/>
    </source>
</evidence>
<feature type="region of interest" description="Disordered" evidence="1">
    <location>
        <begin position="35"/>
        <end position="145"/>
    </location>
</feature>
<gene>
    <name evidence="2" type="ORF">HPB52_017108</name>
</gene>